<name>A0ABP8EYW1_9MICO</name>
<keyword evidence="2" id="KW-0969">Cilium</keyword>
<keyword evidence="1" id="KW-0812">Transmembrane</keyword>
<dbReference type="Proteomes" id="UP001499841">
    <property type="component" value="Unassembled WGS sequence"/>
</dbReference>
<proteinExistence type="predicted"/>
<keyword evidence="2" id="KW-0282">Flagellum</keyword>
<keyword evidence="1" id="KW-1133">Transmembrane helix</keyword>
<reference evidence="3" key="1">
    <citation type="journal article" date="2019" name="Int. J. Syst. Evol. Microbiol.">
        <title>The Global Catalogue of Microorganisms (GCM) 10K type strain sequencing project: providing services to taxonomists for standard genome sequencing and annotation.</title>
        <authorList>
            <consortium name="The Broad Institute Genomics Platform"/>
            <consortium name="The Broad Institute Genome Sequencing Center for Infectious Disease"/>
            <person name="Wu L."/>
            <person name="Ma J."/>
        </authorList>
    </citation>
    <scope>NUCLEOTIDE SEQUENCE [LARGE SCALE GENOMIC DNA]</scope>
    <source>
        <strain evidence="3">JCM 17459</strain>
    </source>
</reference>
<gene>
    <name evidence="2" type="ORF">GCM10022262_33340</name>
</gene>
<evidence type="ECO:0000256" key="1">
    <source>
        <dbReference type="SAM" id="Phobius"/>
    </source>
</evidence>
<keyword evidence="3" id="KW-1185">Reference proteome</keyword>
<comment type="caution">
    <text evidence="2">The sequence shown here is derived from an EMBL/GenBank/DDBJ whole genome shotgun (WGS) entry which is preliminary data.</text>
</comment>
<keyword evidence="2" id="KW-0966">Cell projection</keyword>
<accession>A0ABP8EYW1</accession>
<dbReference type="EMBL" id="BAABBA010000020">
    <property type="protein sequence ID" value="GAA4288973.1"/>
    <property type="molecule type" value="Genomic_DNA"/>
</dbReference>
<protein>
    <submittedName>
        <fullName evidence="2">Flagellar protein FlgA</fullName>
    </submittedName>
</protein>
<evidence type="ECO:0000313" key="3">
    <source>
        <dbReference type="Proteomes" id="UP001499841"/>
    </source>
</evidence>
<keyword evidence="1" id="KW-0472">Membrane</keyword>
<sequence>MDGSVRQYAADGTMGAVSKQGAWMNTEELPQARRLRRPTWRDPRLGMGVLLVAAAVALGTWAVRDAAATVQVYAAGEALTPGDPVDPDVLSVREVRLGEDEGRLYHLVADGIPDGAVVTRTVGAGELVPRSAVGDAAAVDLRPVVVPLGLAVPTDLAAGAVVDLWLAPPAPIGGGVGQPAAAAPEPALLAAELVVAEVVEDDSMLSGTTGTSVELLVPRLDLPDVLAALSTDGQLVAVPTFVGAGAPAADTEDAA</sequence>
<evidence type="ECO:0000313" key="2">
    <source>
        <dbReference type="EMBL" id="GAA4288973.1"/>
    </source>
</evidence>
<feature type="transmembrane region" description="Helical" evidence="1">
    <location>
        <begin position="45"/>
        <end position="63"/>
    </location>
</feature>
<organism evidence="2 3">
    <name type="scientific">Georgenia daeguensis</name>
    <dbReference type="NCBI Taxonomy" id="908355"/>
    <lineage>
        <taxon>Bacteria</taxon>
        <taxon>Bacillati</taxon>
        <taxon>Actinomycetota</taxon>
        <taxon>Actinomycetes</taxon>
        <taxon>Micrococcales</taxon>
        <taxon>Bogoriellaceae</taxon>
        <taxon>Georgenia</taxon>
    </lineage>
</organism>